<organism evidence="2 3">
    <name type="scientific">Ephemerocybe angulata</name>
    <dbReference type="NCBI Taxonomy" id="980116"/>
    <lineage>
        <taxon>Eukaryota</taxon>
        <taxon>Fungi</taxon>
        <taxon>Dikarya</taxon>
        <taxon>Basidiomycota</taxon>
        <taxon>Agaricomycotina</taxon>
        <taxon>Agaricomycetes</taxon>
        <taxon>Agaricomycetidae</taxon>
        <taxon>Agaricales</taxon>
        <taxon>Agaricineae</taxon>
        <taxon>Psathyrellaceae</taxon>
        <taxon>Ephemerocybe</taxon>
    </lineage>
</organism>
<dbReference type="EMBL" id="JAACJK010000009">
    <property type="protein sequence ID" value="KAF5339128.1"/>
    <property type="molecule type" value="Genomic_DNA"/>
</dbReference>
<dbReference type="SUPFAM" id="SSF52047">
    <property type="entry name" value="RNI-like"/>
    <property type="match status" value="1"/>
</dbReference>
<accession>A0A8H5CE55</accession>
<keyword evidence="3" id="KW-1185">Reference proteome</keyword>
<comment type="caution">
    <text evidence="2">The sequence shown here is derived from an EMBL/GenBank/DDBJ whole genome shotgun (WGS) entry which is preliminary data.</text>
</comment>
<evidence type="ECO:0000256" key="1">
    <source>
        <dbReference type="SAM" id="Coils"/>
    </source>
</evidence>
<sequence>MSSVCLIHVLSSNDAPDTAEVQALKEEKIALESIARKLRLQLEEIEARLNKCEGALSAIRRVPNEIMGEIFAFSLETPSPLNKAGREELVNFGLVCQPWRDATLLTHRLWSSVAVFLHHLPGSYDQLSTWLGRAATVPKSLYVHSPSGPPTDNGPSIAIIRELLTCGPALDHLSLEFATTSDLEQLVHSLYLQNSDVPSRPWDNLRSLAINVGGDWIDPEDVWFFNTEGDSKSIFSYLPRVTSFSLRLPDEKDLFAPSERTSGRLKLGVPPTFLEHLTSFEFTCDWEGPHILTMLQHCSKLEHLVVDMVNDILYLGEEETARQPFPWKGILLPKLQTLRLKRHRANICLLDHLITPALAALDIEMDGNQFMMSTWAGAELLPVDSIRELVETRSKCQDTLHSLRLRSFIANLDDLLDIIACMPSLTWLTLDNVRFSTPQKYSRFWGSLTLNKFLPLVRNLEVLHIDPQVSKDTIKDIMAFLVERGRRVPPKCEVAVSFQEMAVAGREDILQAWHHSNFDGYASMEEFGLDFRIVPHEDQ</sequence>
<keyword evidence="1" id="KW-0175">Coiled coil</keyword>
<feature type="coiled-coil region" evidence="1">
    <location>
        <begin position="21"/>
        <end position="62"/>
    </location>
</feature>
<dbReference type="Gene3D" id="3.80.10.10">
    <property type="entry name" value="Ribonuclease Inhibitor"/>
    <property type="match status" value="1"/>
</dbReference>
<dbReference type="OrthoDB" id="2874603at2759"/>
<evidence type="ECO:0008006" key="4">
    <source>
        <dbReference type="Google" id="ProtNLM"/>
    </source>
</evidence>
<reference evidence="2 3" key="1">
    <citation type="journal article" date="2020" name="ISME J.">
        <title>Uncovering the hidden diversity of litter-decomposition mechanisms in mushroom-forming fungi.</title>
        <authorList>
            <person name="Floudas D."/>
            <person name="Bentzer J."/>
            <person name="Ahren D."/>
            <person name="Johansson T."/>
            <person name="Persson P."/>
            <person name="Tunlid A."/>
        </authorList>
    </citation>
    <scope>NUCLEOTIDE SEQUENCE [LARGE SCALE GENOMIC DNA]</scope>
    <source>
        <strain evidence="2 3">CBS 175.51</strain>
    </source>
</reference>
<dbReference type="AlphaFoldDB" id="A0A8H5CE55"/>
<proteinExistence type="predicted"/>
<protein>
    <recommendedName>
        <fullName evidence="4">F-box domain-containing protein</fullName>
    </recommendedName>
</protein>
<dbReference type="Proteomes" id="UP000541558">
    <property type="component" value="Unassembled WGS sequence"/>
</dbReference>
<evidence type="ECO:0000313" key="3">
    <source>
        <dbReference type="Proteomes" id="UP000541558"/>
    </source>
</evidence>
<gene>
    <name evidence="2" type="ORF">D9611_011110</name>
</gene>
<evidence type="ECO:0000313" key="2">
    <source>
        <dbReference type="EMBL" id="KAF5339128.1"/>
    </source>
</evidence>
<name>A0A8H5CE55_9AGAR</name>
<dbReference type="InterPro" id="IPR032675">
    <property type="entry name" value="LRR_dom_sf"/>
</dbReference>